<dbReference type="Proteomes" id="UP001180531">
    <property type="component" value="Unassembled WGS sequence"/>
</dbReference>
<organism evidence="4 5">
    <name type="scientific">Streptomyces hesseae</name>
    <dbReference type="NCBI Taxonomy" id="3075519"/>
    <lineage>
        <taxon>Bacteria</taxon>
        <taxon>Bacillati</taxon>
        <taxon>Actinomycetota</taxon>
        <taxon>Actinomycetes</taxon>
        <taxon>Kitasatosporales</taxon>
        <taxon>Streptomycetaceae</taxon>
        <taxon>Streptomyces</taxon>
    </lineage>
</organism>
<comment type="caution">
    <text evidence="1">Lacks conserved residue(s) required for the propagation of feature annotation.</text>
</comment>
<sequence length="72" mass="7142">MAGPPLAVQALVGLLRAEAPPLADIRWVTVADLSGPPPPPGSGFAVRASARTGGSRPGAREIPSDVATCEAA</sequence>
<gene>
    <name evidence="4" type="ORF">RM609_10655</name>
</gene>
<evidence type="ECO:0000313" key="5">
    <source>
        <dbReference type="Proteomes" id="UP001180531"/>
    </source>
</evidence>
<feature type="domain" description="Acylphosphatase-like" evidence="3">
    <location>
        <begin position="1"/>
        <end position="48"/>
    </location>
</feature>
<comment type="caution">
    <text evidence="4">The sequence shown here is derived from an EMBL/GenBank/DDBJ whole genome shotgun (WGS) entry which is preliminary data.</text>
</comment>
<reference evidence="4" key="1">
    <citation type="submission" date="2024-05" db="EMBL/GenBank/DDBJ databases">
        <title>30 novel species of actinomycetes from the DSMZ collection.</title>
        <authorList>
            <person name="Nouioui I."/>
        </authorList>
    </citation>
    <scope>NUCLEOTIDE SEQUENCE</scope>
    <source>
        <strain evidence="4">DSM 40473</strain>
    </source>
</reference>
<dbReference type="RefSeq" id="WP_311609910.1">
    <property type="nucleotide sequence ID" value="NZ_JAVRFI010000005.1"/>
</dbReference>
<dbReference type="EMBL" id="JAVRFI010000005">
    <property type="protein sequence ID" value="MDT0449526.1"/>
    <property type="molecule type" value="Genomic_DNA"/>
</dbReference>
<protein>
    <recommendedName>
        <fullName evidence="3">Acylphosphatase-like domain-containing protein</fullName>
    </recommendedName>
</protein>
<name>A0ABU2SKM3_9ACTN</name>
<proteinExistence type="predicted"/>
<accession>A0ABU2SKM3</accession>
<evidence type="ECO:0000259" key="3">
    <source>
        <dbReference type="PROSITE" id="PS51160"/>
    </source>
</evidence>
<dbReference type="InterPro" id="IPR001792">
    <property type="entry name" value="Acylphosphatase-like_dom"/>
</dbReference>
<dbReference type="PROSITE" id="PS51160">
    <property type="entry name" value="ACYLPHOSPHATASE_3"/>
    <property type="match status" value="1"/>
</dbReference>
<evidence type="ECO:0000256" key="1">
    <source>
        <dbReference type="PROSITE-ProRule" id="PRU00520"/>
    </source>
</evidence>
<evidence type="ECO:0000256" key="2">
    <source>
        <dbReference type="SAM" id="MobiDB-lite"/>
    </source>
</evidence>
<feature type="region of interest" description="Disordered" evidence="2">
    <location>
        <begin position="37"/>
        <end position="72"/>
    </location>
</feature>
<evidence type="ECO:0000313" key="4">
    <source>
        <dbReference type="EMBL" id="MDT0449526.1"/>
    </source>
</evidence>
<keyword evidence="5" id="KW-1185">Reference proteome</keyword>